<dbReference type="Proteomes" id="UP000681720">
    <property type="component" value="Unassembled WGS sequence"/>
</dbReference>
<evidence type="ECO:0000313" key="1">
    <source>
        <dbReference type="EMBL" id="CAF1483217.1"/>
    </source>
</evidence>
<proteinExistence type="predicted"/>
<evidence type="ECO:0000313" key="3">
    <source>
        <dbReference type="EMBL" id="CAF4221636.1"/>
    </source>
</evidence>
<accession>A0A815S1W4</accession>
<name>A0A815S1W4_9BILA</name>
<dbReference type="EMBL" id="CAJNOW010006398">
    <property type="protein sequence ID" value="CAF1483217.1"/>
    <property type="molecule type" value="Genomic_DNA"/>
</dbReference>
<protein>
    <submittedName>
        <fullName evidence="1">Uncharacterized protein</fullName>
    </submittedName>
</protein>
<reference evidence="1" key="1">
    <citation type="submission" date="2021-02" db="EMBL/GenBank/DDBJ databases">
        <authorList>
            <person name="Nowell W R."/>
        </authorList>
    </citation>
    <scope>NUCLEOTIDE SEQUENCE</scope>
</reference>
<dbReference type="Proteomes" id="UP000663834">
    <property type="component" value="Unassembled WGS sequence"/>
</dbReference>
<organism evidence="1 5">
    <name type="scientific">Rotaria magnacalcarata</name>
    <dbReference type="NCBI Taxonomy" id="392030"/>
    <lineage>
        <taxon>Eukaryota</taxon>
        <taxon>Metazoa</taxon>
        <taxon>Spiralia</taxon>
        <taxon>Gnathifera</taxon>
        <taxon>Rotifera</taxon>
        <taxon>Eurotatoria</taxon>
        <taxon>Bdelloidea</taxon>
        <taxon>Philodinida</taxon>
        <taxon>Philodinidae</taxon>
        <taxon>Rotaria</taxon>
    </lineage>
</organism>
<dbReference type="Proteomes" id="UP000663856">
    <property type="component" value="Unassembled WGS sequence"/>
</dbReference>
<dbReference type="Proteomes" id="UP000663866">
    <property type="component" value="Unassembled WGS sequence"/>
</dbReference>
<evidence type="ECO:0000313" key="5">
    <source>
        <dbReference type="Proteomes" id="UP000663834"/>
    </source>
</evidence>
<keyword evidence="6" id="KW-1185">Reference proteome</keyword>
<evidence type="ECO:0000313" key="4">
    <source>
        <dbReference type="EMBL" id="CAF4407484.1"/>
    </source>
</evidence>
<dbReference type="EMBL" id="CAJOBJ010058477">
    <property type="protein sequence ID" value="CAF4407484.1"/>
    <property type="molecule type" value="Genomic_DNA"/>
</dbReference>
<sequence length="162" mass="19360">MKVQFHNSHRAFNFTDEYLDWLIDGHHKNLVLLSFIGVQYCTDDDNKYKCRRCERSRRNRWPYIESLAANLLYLSVFKINEFNGCEVRRFEDCLFDDFINNMNGFYIHVTDSCNSQNNEFSLHILNLFRNVSFNKRLYNGANPAILANCYSNQERMSNMTCY</sequence>
<dbReference type="AlphaFoldDB" id="A0A815S1W4"/>
<evidence type="ECO:0000313" key="6">
    <source>
        <dbReference type="Proteomes" id="UP000663866"/>
    </source>
</evidence>
<dbReference type="EMBL" id="CAJOBG010007606">
    <property type="protein sequence ID" value="CAF4221636.1"/>
    <property type="molecule type" value="Genomic_DNA"/>
</dbReference>
<comment type="caution">
    <text evidence="1">The sequence shown here is derived from an EMBL/GenBank/DDBJ whole genome shotgun (WGS) entry which is preliminary data.</text>
</comment>
<gene>
    <name evidence="4" type="ORF">GIL414_LOCUS30454</name>
    <name evidence="1" type="ORF">KQP761_LOCUS13684</name>
    <name evidence="3" type="ORF">OVN521_LOCUS27473</name>
    <name evidence="2" type="ORF">WKI299_LOCUS21506</name>
</gene>
<evidence type="ECO:0000313" key="2">
    <source>
        <dbReference type="EMBL" id="CAF2106845.1"/>
    </source>
</evidence>
<dbReference type="EMBL" id="CAJNRF010009028">
    <property type="protein sequence ID" value="CAF2106845.1"/>
    <property type="molecule type" value="Genomic_DNA"/>
</dbReference>